<sequence length="218" mass="22894">MNYSRRIARALFGLLLFGTGSCCNIQANVGLAPWEAFSMGVGARLGLSFGTVLAGSGLVILAVDLLLREKIGLGTLLDIACIGPIADLLRASGAIPVMTSFPSGVAMLLTGQLLIAVGSYFYIGAGLSCGPRDALMVALCKRFPRTPVGMIRFFIEGGALLTGWLCGAKIGVGTVVAVFGISFILQAVFSLLRFDVSTIEHEDLLATARNLWSPKAPR</sequence>
<protein>
    <recommendedName>
        <fullName evidence="4">Membrane protein YczE</fullName>
    </recommendedName>
</protein>
<organism evidence="2 3">
    <name type="scientific">Pyramidobacter porci</name>
    <dbReference type="NCBI Taxonomy" id="2605789"/>
    <lineage>
        <taxon>Bacteria</taxon>
        <taxon>Thermotogati</taxon>
        <taxon>Synergistota</taxon>
        <taxon>Synergistia</taxon>
        <taxon>Synergistales</taxon>
        <taxon>Dethiosulfovibrionaceae</taxon>
        <taxon>Pyramidobacter</taxon>
    </lineage>
</organism>
<dbReference type="RefSeq" id="WP_154529143.1">
    <property type="nucleotide sequence ID" value="NZ_VUNH01000008.1"/>
</dbReference>
<feature type="transmembrane region" description="Helical" evidence="1">
    <location>
        <begin position="105"/>
        <end position="125"/>
    </location>
</feature>
<dbReference type="AlphaFoldDB" id="A0A6L5YCR2"/>
<keyword evidence="1" id="KW-0472">Membrane</keyword>
<feature type="transmembrane region" description="Helical" evidence="1">
    <location>
        <begin position="79"/>
        <end position="99"/>
    </location>
</feature>
<comment type="caution">
    <text evidence="2">The sequence shown here is derived from an EMBL/GenBank/DDBJ whole genome shotgun (WGS) entry which is preliminary data.</text>
</comment>
<dbReference type="InterPro" id="IPR038750">
    <property type="entry name" value="YczE/YyaS-like"/>
</dbReference>
<feature type="transmembrane region" description="Helical" evidence="1">
    <location>
        <begin position="170"/>
        <end position="192"/>
    </location>
</feature>
<dbReference type="PANTHER" id="PTHR40078">
    <property type="entry name" value="INTEGRAL MEMBRANE PROTEIN-RELATED"/>
    <property type="match status" value="1"/>
</dbReference>
<dbReference type="EMBL" id="VUNH01000008">
    <property type="protein sequence ID" value="MST56061.1"/>
    <property type="molecule type" value="Genomic_DNA"/>
</dbReference>
<evidence type="ECO:0000313" key="3">
    <source>
        <dbReference type="Proteomes" id="UP000473699"/>
    </source>
</evidence>
<accession>A0A6L5YCR2</accession>
<name>A0A6L5YCR2_9BACT</name>
<reference evidence="2 3" key="1">
    <citation type="submission" date="2019-08" db="EMBL/GenBank/DDBJ databases">
        <title>In-depth cultivation of the pig gut microbiome towards novel bacterial diversity and tailored functional studies.</title>
        <authorList>
            <person name="Wylensek D."/>
            <person name="Hitch T.C.A."/>
            <person name="Clavel T."/>
        </authorList>
    </citation>
    <scope>NUCLEOTIDE SEQUENCE [LARGE SCALE GENOMIC DNA]</scope>
    <source>
        <strain evidence="2 3">SM-530-WT-4B</strain>
    </source>
</reference>
<dbReference type="PANTHER" id="PTHR40078:SF1">
    <property type="entry name" value="INTEGRAL MEMBRANE PROTEIN"/>
    <property type="match status" value="1"/>
</dbReference>
<feature type="transmembrane region" description="Helical" evidence="1">
    <location>
        <begin position="46"/>
        <end position="67"/>
    </location>
</feature>
<evidence type="ECO:0000256" key="1">
    <source>
        <dbReference type="SAM" id="Phobius"/>
    </source>
</evidence>
<proteinExistence type="predicted"/>
<dbReference type="Pfam" id="PF19700">
    <property type="entry name" value="DUF6198"/>
    <property type="match status" value="1"/>
</dbReference>
<evidence type="ECO:0000313" key="2">
    <source>
        <dbReference type="EMBL" id="MST56061.1"/>
    </source>
</evidence>
<dbReference type="PROSITE" id="PS51257">
    <property type="entry name" value="PROKAR_LIPOPROTEIN"/>
    <property type="match status" value="1"/>
</dbReference>
<keyword evidence="1" id="KW-1133">Transmembrane helix</keyword>
<keyword evidence="1" id="KW-0812">Transmembrane</keyword>
<evidence type="ECO:0008006" key="4">
    <source>
        <dbReference type="Google" id="ProtNLM"/>
    </source>
</evidence>
<keyword evidence="3" id="KW-1185">Reference proteome</keyword>
<gene>
    <name evidence="2" type="ORF">FYJ74_08460</name>
</gene>
<dbReference type="Proteomes" id="UP000473699">
    <property type="component" value="Unassembled WGS sequence"/>
</dbReference>
<feature type="transmembrane region" description="Helical" evidence="1">
    <location>
        <begin position="146"/>
        <end position="164"/>
    </location>
</feature>